<dbReference type="Proteomes" id="UP000037688">
    <property type="component" value="Unassembled WGS sequence"/>
</dbReference>
<dbReference type="GO" id="GO:0006355">
    <property type="term" value="P:regulation of DNA-templated transcription"/>
    <property type="evidence" value="ECO:0007669"/>
    <property type="project" value="InterPro"/>
</dbReference>
<dbReference type="InterPro" id="IPR036634">
    <property type="entry name" value="PRD_sf"/>
</dbReference>
<dbReference type="InterPro" id="IPR011608">
    <property type="entry name" value="PRD"/>
</dbReference>
<dbReference type="Pfam" id="PF03123">
    <property type="entry name" value="CAT_RBD"/>
    <property type="match status" value="1"/>
</dbReference>
<dbReference type="EMBL" id="LITU01000023">
    <property type="protein sequence ID" value="KOY18025.1"/>
    <property type="molecule type" value="Genomic_DNA"/>
</dbReference>
<dbReference type="InterPro" id="IPR050661">
    <property type="entry name" value="BglG_antiterminators"/>
</dbReference>
<dbReference type="Gene3D" id="2.30.24.10">
    <property type="entry name" value="CAT RNA-binding domain"/>
    <property type="match status" value="1"/>
</dbReference>
<evidence type="ECO:0000313" key="4">
    <source>
        <dbReference type="Proteomes" id="UP000037688"/>
    </source>
</evidence>
<dbReference type="Gene3D" id="1.10.1790.10">
    <property type="entry name" value="PRD domain"/>
    <property type="match status" value="2"/>
</dbReference>
<feature type="domain" description="PRD" evidence="2">
    <location>
        <begin position="171"/>
        <end position="283"/>
    </location>
</feature>
<evidence type="ECO:0000313" key="3">
    <source>
        <dbReference type="EMBL" id="KOY18025.1"/>
    </source>
</evidence>
<keyword evidence="4" id="KW-1185">Reference proteome</keyword>
<evidence type="ECO:0000259" key="2">
    <source>
        <dbReference type="PROSITE" id="PS51372"/>
    </source>
</evidence>
<dbReference type="PROSITE" id="PS51372">
    <property type="entry name" value="PRD_2"/>
    <property type="match status" value="2"/>
</dbReference>
<dbReference type="GO" id="GO:0003723">
    <property type="term" value="F:RNA binding"/>
    <property type="evidence" value="ECO:0007669"/>
    <property type="project" value="InterPro"/>
</dbReference>
<sequence length="286" mass="33510">MIIRQIFNNNVIRAENQVGHEFVVIGNGLGFKKKNGQPVDEDKIEKTFVLKSDKIPQKLIDLIGETSVEYLKLADEIVAYAKKEMGDIFSDNIYISLIDHIQFAITRYRKSVGLKNSLLWQIKKFYKKEFWIGMNAVELIQEQFGIQMDEHEASFIAMHFVNARQDGQGMKQTVEITEVIDDIFNIVTNHYHIALDENSFNYSRFITHLQYFVQRMLSNEQEQFASGDNFLYEQVKDKYAKAFQCTQMINQYLEEKFESAMSIDEKVYLTIHIHRVTSRNEMLDAE</sequence>
<dbReference type="SUPFAM" id="SSF63520">
    <property type="entry name" value="PTS-regulatory domain, PRD"/>
    <property type="match status" value="2"/>
</dbReference>
<evidence type="ECO:0000256" key="1">
    <source>
        <dbReference type="ARBA" id="ARBA00022737"/>
    </source>
</evidence>
<dbReference type="SMART" id="SM01061">
    <property type="entry name" value="CAT_RBD"/>
    <property type="match status" value="1"/>
</dbReference>
<dbReference type="RefSeq" id="WP_053779238.1">
    <property type="nucleotide sequence ID" value="NZ_LITU01000023.1"/>
</dbReference>
<comment type="caution">
    <text evidence="3">The sequence shown here is derived from an EMBL/GenBank/DDBJ whole genome shotgun (WGS) entry which is preliminary data.</text>
</comment>
<dbReference type="PATRIC" id="fig|1705561.3.peg.6745"/>
<dbReference type="NCBIfam" id="NF046042">
    <property type="entry name" value="LicT"/>
    <property type="match status" value="1"/>
</dbReference>
<name>A0A0N0C608_9BACL</name>
<reference evidence="3 4" key="1">
    <citation type="submission" date="2015-08" db="EMBL/GenBank/DDBJ databases">
        <title>Draft genome sequence of cellulolytic and xylanolytic Paenibacillus sp. A59, isolated from a decaying forest soil from Patagonia, Argentina.</title>
        <authorList>
            <person name="Ghio S."/>
            <person name="Caceres A.M."/>
            <person name="Talia P."/>
            <person name="Grasso D."/>
            <person name="Campos E."/>
        </authorList>
    </citation>
    <scope>NUCLEOTIDE SEQUENCE [LARGE SCALE GENOMIC DNA]</scope>
    <source>
        <strain evidence="3 4">A59</strain>
    </source>
</reference>
<dbReference type="InterPro" id="IPR036650">
    <property type="entry name" value="CAT_RNA-bd_dom_sf"/>
</dbReference>
<protein>
    <submittedName>
        <fullName evidence="3">Transcription antiterminator BglG</fullName>
    </submittedName>
</protein>
<dbReference type="PANTHER" id="PTHR30185:SF15">
    <property type="entry name" value="CRYPTIC BETA-GLUCOSIDE BGL OPERON ANTITERMINATOR"/>
    <property type="match status" value="1"/>
</dbReference>
<dbReference type="AlphaFoldDB" id="A0A0N0C608"/>
<dbReference type="Pfam" id="PF00874">
    <property type="entry name" value="PRD"/>
    <property type="match status" value="2"/>
</dbReference>
<dbReference type="PANTHER" id="PTHR30185">
    <property type="entry name" value="CRYPTIC BETA-GLUCOSIDE BGL OPERON ANTITERMINATOR"/>
    <property type="match status" value="1"/>
</dbReference>
<dbReference type="OrthoDB" id="9813552at2"/>
<dbReference type="InterPro" id="IPR004341">
    <property type="entry name" value="CAT_RNA-bd_dom"/>
</dbReference>
<accession>A0A0N0C608</accession>
<feature type="domain" description="PRD" evidence="2">
    <location>
        <begin position="65"/>
        <end position="170"/>
    </location>
</feature>
<dbReference type="SUPFAM" id="SSF50151">
    <property type="entry name" value="SacY-like RNA-binding domain"/>
    <property type="match status" value="1"/>
</dbReference>
<gene>
    <name evidence="3" type="ORF">AMS66_02200</name>
</gene>
<organism evidence="3 4">
    <name type="scientific">Paenibacillus xylanivorans</name>
    <dbReference type="NCBI Taxonomy" id="1705561"/>
    <lineage>
        <taxon>Bacteria</taxon>
        <taxon>Bacillati</taxon>
        <taxon>Bacillota</taxon>
        <taxon>Bacilli</taxon>
        <taxon>Bacillales</taxon>
        <taxon>Paenibacillaceae</taxon>
        <taxon>Paenibacillus</taxon>
    </lineage>
</organism>
<keyword evidence="1" id="KW-0677">Repeat</keyword>
<proteinExistence type="predicted"/>